<reference evidence="2 3" key="1">
    <citation type="submission" date="2017-09" db="EMBL/GenBank/DDBJ databases">
        <title>Evaluation of Pacific Biosciences Sequencing Technology to Finishing C. thermocellum Genome Sequences.</title>
        <authorList>
            <person name="Brown S."/>
        </authorList>
    </citation>
    <scope>NUCLEOTIDE SEQUENCE [LARGE SCALE GENOMIC DNA]</scope>
    <source>
        <strain evidence="2 3">AD2</strain>
    </source>
</reference>
<dbReference type="InterPro" id="IPR009003">
    <property type="entry name" value="Peptidase_S1_PA"/>
</dbReference>
<dbReference type="SUPFAM" id="SSF50494">
    <property type="entry name" value="Trypsin-like serine proteases"/>
    <property type="match status" value="1"/>
</dbReference>
<proteinExistence type="predicted"/>
<evidence type="ECO:0000313" key="3">
    <source>
        <dbReference type="Proteomes" id="UP000223596"/>
    </source>
</evidence>
<dbReference type="InterPro" id="IPR008763">
    <property type="entry name" value="Peptidase_S55"/>
</dbReference>
<protein>
    <submittedName>
        <fullName evidence="2">SpoIVB peptidase</fullName>
    </submittedName>
</protein>
<evidence type="ECO:0000313" key="2">
    <source>
        <dbReference type="EMBL" id="PFH02686.1"/>
    </source>
</evidence>
<name>A0AB36THA8_ACETH</name>
<organism evidence="2 3">
    <name type="scientific">Acetivibrio thermocellus AD2</name>
    <dbReference type="NCBI Taxonomy" id="1138384"/>
    <lineage>
        <taxon>Bacteria</taxon>
        <taxon>Bacillati</taxon>
        <taxon>Bacillota</taxon>
        <taxon>Clostridia</taxon>
        <taxon>Eubacteriales</taxon>
        <taxon>Oscillospiraceae</taxon>
        <taxon>Acetivibrio</taxon>
    </lineage>
</organism>
<accession>A0AB36THA8</accession>
<dbReference type="NCBIfam" id="TIGR02860">
    <property type="entry name" value="spore_IV_B"/>
    <property type="match status" value="1"/>
</dbReference>
<comment type="caution">
    <text evidence="2">The sequence shown here is derived from an EMBL/GenBank/DDBJ whole genome shotgun (WGS) entry which is preliminary data.</text>
</comment>
<dbReference type="EMBL" id="PDBW01000001">
    <property type="protein sequence ID" value="PFH02686.1"/>
    <property type="molecule type" value="Genomic_DNA"/>
</dbReference>
<dbReference type="SUPFAM" id="SSF50156">
    <property type="entry name" value="PDZ domain-like"/>
    <property type="match status" value="1"/>
</dbReference>
<sequence length="446" mass="48871">MKFIKPAKKKLIIFFSACAAILSIAYIRLISVFPNQLTLFENQEYIYKFKSPLLVNLVNFKSDNNDILIFDSEDIKINNDDYKDTKNKVMFKASKLGRTSLSLKLLGLIPLKTMYVDVVPYKEVVAFGNTVGVKIKVDGILVIGLSDVETPDGRRLIPARDSGLKPGDLIVEVNNNKVDTAYDLMNEVENSMGENIWVKYKRGNSYNNTKVTPVKSAEDNKYRVGMWVRDSTAGIGTLTFYDPVTKGFGALGHGITDIDTGAIMPVQRGELVESNILTVKKGTKGNPGELKGVLIEDSGVLGTIVKNSHYGIYGTLNDAALDKFPNVKYPIALRNDIKVGPATILANIDGKKVEEYSIEIEKVSRKSANGLKGMVIRVTDDRLLEATGGIVQGMSGSPILQDGKLVGAVTHVLVNDPARGYGILIEWMIKNMADANLQNVEMANAS</sequence>
<dbReference type="RefSeq" id="WP_059169951.1">
    <property type="nucleotide sequence ID" value="NZ_CP013828.1"/>
</dbReference>
<dbReference type="Pfam" id="PF05580">
    <property type="entry name" value="Peptidase_S55"/>
    <property type="match status" value="1"/>
</dbReference>
<gene>
    <name evidence="2" type="ORF">M972_111472</name>
</gene>
<dbReference type="InterPro" id="IPR014219">
    <property type="entry name" value="SpoIVB"/>
</dbReference>
<dbReference type="AlphaFoldDB" id="A0AB36THA8"/>
<dbReference type="PROSITE" id="PS51494">
    <property type="entry name" value="SPOIVB"/>
    <property type="match status" value="1"/>
</dbReference>
<feature type="domain" description="Peptidase S55" evidence="1">
    <location>
        <begin position="205"/>
        <end position="444"/>
    </location>
</feature>
<dbReference type="Proteomes" id="UP000223596">
    <property type="component" value="Unassembled WGS sequence"/>
</dbReference>
<dbReference type="Gene3D" id="2.30.42.10">
    <property type="match status" value="1"/>
</dbReference>
<evidence type="ECO:0000259" key="1">
    <source>
        <dbReference type="PROSITE" id="PS51494"/>
    </source>
</evidence>
<dbReference type="InterPro" id="IPR036034">
    <property type="entry name" value="PDZ_sf"/>
</dbReference>